<dbReference type="RefSeq" id="WP_169229224.1">
    <property type="nucleotide sequence ID" value="NZ_JABBGF010000001.1"/>
</dbReference>
<name>A0A7Y0A332_9FLAO</name>
<evidence type="ECO:0000256" key="5">
    <source>
        <dbReference type="ARBA" id="ARBA00022825"/>
    </source>
</evidence>
<dbReference type="InterPro" id="IPR043504">
    <property type="entry name" value="Peptidase_S1_PA_chymotrypsin"/>
</dbReference>
<evidence type="ECO:0000256" key="1">
    <source>
        <dbReference type="ARBA" id="ARBA00008764"/>
    </source>
</evidence>
<dbReference type="InterPro" id="IPR009003">
    <property type="entry name" value="Peptidase_S1_PA"/>
</dbReference>
<dbReference type="PRINTS" id="PR00839">
    <property type="entry name" value="V8PROTEASE"/>
</dbReference>
<keyword evidence="8" id="KW-1185">Reference proteome</keyword>
<dbReference type="Gene3D" id="2.40.10.10">
    <property type="entry name" value="Trypsin-like serine proteases"/>
    <property type="match status" value="2"/>
</dbReference>
<dbReference type="PROSITE" id="PS00672">
    <property type="entry name" value="V8_HIS"/>
    <property type="match status" value="1"/>
</dbReference>
<proteinExistence type="inferred from homology"/>
<organism evidence="7 8">
    <name type="scientific">Chryseobacterium cheonjiense</name>
    <dbReference type="NCBI Taxonomy" id="2728845"/>
    <lineage>
        <taxon>Bacteria</taxon>
        <taxon>Pseudomonadati</taxon>
        <taxon>Bacteroidota</taxon>
        <taxon>Flavobacteriia</taxon>
        <taxon>Flavobacteriales</taxon>
        <taxon>Weeksellaceae</taxon>
        <taxon>Chryseobacterium group</taxon>
        <taxon>Chryseobacterium</taxon>
    </lineage>
</organism>
<keyword evidence="2 6" id="KW-0645">Protease</keyword>
<evidence type="ECO:0000256" key="4">
    <source>
        <dbReference type="ARBA" id="ARBA00022801"/>
    </source>
</evidence>
<dbReference type="EMBL" id="JABBGF010000001">
    <property type="protein sequence ID" value="NML55773.1"/>
    <property type="molecule type" value="Genomic_DNA"/>
</dbReference>
<comment type="similarity">
    <text evidence="1 6">Belongs to the peptidase S1B family.</text>
</comment>
<accession>A0A7Y0A332</accession>
<protein>
    <recommendedName>
        <fullName evidence="6">Serine protease</fullName>
        <ecNumber evidence="6">3.4.21.-</ecNumber>
    </recommendedName>
</protein>
<dbReference type="AlphaFoldDB" id="A0A7Y0A332"/>
<dbReference type="EC" id="3.4.21.-" evidence="6"/>
<dbReference type="InterPro" id="IPR008256">
    <property type="entry name" value="Peptidase_S1B"/>
</dbReference>
<evidence type="ECO:0000313" key="7">
    <source>
        <dbReference type="EMBL" id="NML55773.1"/>
    </source>
</evidence>
<dbReference type="Pfam" id="PF13365">
    <property type="entry name" value="Trypsin_2"/>
    <property type="match status" value="1"/>
</dbReference>
<sequence length="340" mass="38628">MEDRYSILRPLTIAEQEIFALEMCNFFSPLSYRENCALLEIKADEKTIRPLTFGDFLRYLKIKTEIDSYKYVRHLDVLIQKFINNGFFVRAGDSVTGSPPLNHCYYAQFELTKIQSTNIFWLGNILGEEYLMQKYKPFIIRFEGEYQNNISGTGSGILINKNTILTCRHNLTDLLKYKCFSGETELEIIDHKYHEKHDIGIVKLKNDINISVFPYFGLPYVLDNTITMGYPPLRGMREAPLISQKGEINALSKDWGNCDCITISSTVRPGNSGGPVISNKGYIVGIVTQYANSAESVSADKAGFKDNNSIPFYNAIASTSIIQILSELDNSFPIIFENYQ</sequence>
<evidence type="ECO:0000256" key="6">
    <source>
        <dbReference type="RuleBase" id="RU004296"/>
    </source>
</evidence>
<dbReference type="GO" id="GO:0008236">
    <property type="term" value="F:serine-type peptidase activity"/>
    <property type="evidence" value="ECO:0007669"/>
    <property type="project" value="UniProtKB-KW"/>
</dbReference>
<evidence type="ECO:0000256" key="2">
    <source>
        <dbReference type="ARBA" id="ARBA00022670"/>
    </source>
</evidence>
<dbReference type="InterPro" id="IPR028301">
    <property type="entry name" value="V8_his_AS"/>
</dbReference>
<evidence type="ECO:0000313" key="8">
    <source>
        <dbReference type="Proteomes" id="UP000552615"/>
    </source>
</evidence>
<keyword evidence="4 6" id="KW-0378">Hydrolase</keyword>
<gene>
    <name evidence="7" type="ORF">HHL20_00285</name>
</gene>
<evidence type="ECO:0000256" key="3">
    <source>
        <dbReference type="ARBA" id="ARBA00022729"/>
    </source>
</evidence>
<comment type="caution">
    <text evidence="7">The sequence shown here is derived from an EMBL/GenBank/DDBJ whole genome shotgun (WGS) entry which is preliminary data.</text>
</comment>
<dbReference type="Proteomes" id="UP000552615">
    <property type="component" value="Unassembled WGS sequence"/>
</dbReference>
<keyword evidence="5 6" id="KW-0720">Serine protease</keyword>
<dbReference type="SUPFAM" id="SSF50494">
    <property type="entry name" value="Trypsin-like serine proteases"/>
    <property type="match status" value="1"/>
</dbReference>
<keyword evidence="3" id="KW-0732">Signal</keyword>
<dbReference type="GO" id="GO:0006508">
    <property type="term" value="P:proteolysis"/>
    <property type="evidence" value="ECO:0007669"/>
    <property type="project" value="UniProtKB-KW"/>
</dbReference>
<reference evidence="7 8" key="1">
    <citation type="submission" date="2020-04" db="EMBL/GenBank/DDBJ databases">
        <title>Chryseobacterium sp. RJ-7-14 sp. nov., isolated from Jeju soil.</title>
        <authorList>
            <person name="Dahal R.H."/>
            <person name="Chaudhary D.K."/>
        </authorList>
    </citation>
    <scope>NUCLEOTIDE SEQUENCE [LARGE SCALE GENOMIC DNA]</scope>
    <source>
        <strain evidence="7 8">RJ-7-14</strain>
    </source>
</reference>